<dbReference type="CDD" id="cd00090">
    <property type="entry name" value="HTH_ARSR"/>
    <property type="match status" value="1"/>
</dbReference>
<dbReference type="Proteomes" id="UP001321542">
    <property type="component" value="Chromosome"/>
</dbReference>
<accession>A0ABN5V686</accession>
<dbReference type="PANTHER" id="PTHR33204">
    <property type="entry name" value="TRANSCRIPTIONAL REGULATOR, MARR FAMILY"/>
    <property type="match status" value="1"/>
</dbReference>
<evidence type="ECO:0000256" key="3">
    <source>
        <dbReference type="ARBA" id="ARBA00023163"/>
    </source>
</evidence>
<sequence>MGGAPFCAAEGVVRAVPGGEGSSPHACIFKATDPEDREMGAAYELLAAGCPSRLVLDRIGARWSPTVLTALDEGPMRFTELKRLVDGVTSKALTETLRALEYDGLIDRAKTPSMPPRVDYSLTPLGRSLLQALIPVREWAEQHAPDILDARRRHDG</sequence>
<proteinExistence type="predicted"/>
<evidence type="ECO:0000256" key="1">
    <source>
        <dbReference type="ARBA" id="ARBA00023015"/>
    </source>
</evidence>
<dbReference type="PANTHER" id="PTHR33204:SF37">
    <property type="entry name" value="HTH-TYPE TRANSCRIPTIONAL REGULATOR YODB"/>
    <property type="match status" value="1"/>
</dbReference>
<protein>
    <recommendedName>
        <fullName evidence="4">HTH hxlR-type domain-containing protein</fullName>
    </recommendedName>
</protein>
<organism evidence="5 6">
    <name type="scientific">Streptomyces graminofaciens</name>
    <dbReference type="NCBI Taxonomy" id="68212"/>
    <lineage>
        <taxon>Bacteria</taxon>
        <taxon>Bacillati</taxon>
        <taxon>Actinomycetota</taxon>
        <taxon>Actinomycetes</taxon>
        <taxon>Kitasatosporales</taxon>
        <taxon>Streptomycetaceae</taxon>
        <taxon>Streptomyces</taxon>
    </lineage>
</organism>
<dbReference type="InterPro" id="IPR036390">
    <property type="entry name" value="WH_DNA-bd_sf"/>
</dbReference>
<evidence type="ECO:0000256" key="2">
    <source>
        <dbReference type="ARBA" id="ARBA00023125"/>
    </source>
</evidence>
<keyword evidence="3" id="KW-0804">Transcription</keyword>
<reference evidence="5 6" key="2">
    <citation type="journal article" date="2023" name="ChemBioChem">
        <title>Acyltransferase Domain Exchange between Two Independent Type I Polyketide Synthases in the Same Producer Strain of Macrolide Antibiotics.</title>
        <authorList>
            <person name="Kudo F."/>
            <person name="Kishikawa K."/>
            <person name="Tsuboi K."/>
            <person name="Kido T."/>
            <person name="Usui T."/>
            <person name="Hashimoto J."/>
            <person name="Shin-Ya K."/>
            <person name="Miyanaga A."/>
            <person name="Eguchi T."/>
        </authorList>
    </citation>
    <scope>NUCLEOTIDE SEQUENCE [LARGE SCALE GENOMIC DNA]</scope>
    <source>
        <strain evidence="5 6">A-8890</strain>
    </source>
</reference>
<keyword evidence="6" id="KW-1185">Reference proteome</keyword>
<name>A0ABN5V686_9ACTN</name>
<dbReference type="InterPro" id="IPR036388">
    <property type="entry name" value="WH-like_DNA-bd_sf"/>
</dbReference>
<dbReference type="Pfam" id="PF01638">
    <property type="entry name" value="HxlR"/>
    <property type="match status" value="1"/>
</dbReference>
<feature type="domain" description="HTH hxlR-type" evidence="4">
    <location>
        <begin position="50"/>
        <end position="148"/>
    </location>
</feature>
<keyword evidence="1" id="KW-0805">Transcription regulation</keyword>
<evidence type="ECO:0000313" key="6">
    <source>
        <dbReference type="Proteomes" id="UP001321542"/>
    </source>
</evidence>
<keyword evidence="2" id="KW-0238">DNA-binding</keyword>
<gene>
    <name evidence="5" type="ORF">SGFS_001620</name>
</gene>
<dbReference type="EMBL" id="AP018448">
    <property type="protein sequence ID" value="BBC28871.1"/>
    <property type="molecule type" value="Genomic_DNA"/>
</dbReference>
<evidence type="ECO:0000259" key="4">
    <source>
        <dbReference type="PROSITE" id="PS51118"/>
    </source>
</evidence>
<dbReference type="InterPro" id="IPR011991">
    <property type="entry name" value="ArsR-like_HTH"/>
</dbReference>
<reference evidence="5 6" key="1">
    <citation type="journal article" date="2010" name="ChemBioChem">
        <title>Cloning and characterization of the biosynthetic gene cluster of 16-membered macrolide antibiotic FD-891: involvement of a dual functional cytochrome P450 monooxygenase catalyzing epoxidation and hydroxylation.</title>
        <authorList>
            <person name="Kudo F."/>
            <person name="Motegi A."/>
            <person name="Mizoue K."/>
            <person name="Eguchi T."/>
        </authorList>
    </citation>
    <scope>NUCLEOTIDE SEQUENCE [LARGE SCALE GENOMIC DNA]</scope>
    <source>
        <strain evidence="5 6">A-8890</strain>
    </source>
</reference>
<evidence type="ECO:0000313" key="5">
    <source>
        <dbReference type="EMBL" id="BBC28871.1"/>
    </source>
</evidence>
<dbReference type="SUPFAM" id="SSF46785">
    <property type="entry name" value="Winged helix' DNA-binding domain"/>
    <property type="match status" value="1"/>
</dbReference>
<dbReference type="InterPro" id="IPR002577">
    <property type="entry name" value="HTH_HxlR"/>
</dbReference>
<dbReference type="PROSITE" id="PS51118">
    <property type="entry name" value="HTH_HXLR"/>
    <property type="match status" value="1"/>
</dbReference>
<dbReference type="Gene3D" id="1.10.10.10">
    <property type="entry name" value="Winged helix-like DNA-binding domain superfamily/Winged helix DNA-binding domain"/>
    <property type="match status" value="1"/>
</dbReference>